<proteinExistence type="predicted"/>
<sequence>MSGFGWDEQEELFQADKNVWNGLAKTYKNIRCHKNNVLHFRDILGEVLDGAQATGQGALSVYSNSPAVPNIDPAQANSQVSPTIQRATSSRYQSDRNESDDEDEKRPRKKQKVDIGQAVASMVSELRRSHTEAFVDAINVLESESKARIFTRLKSDEKRDRWLEVAIGTELLPQHQEEKVSLDMVNRLQQKAAHF</sequence>
<dbReference type="EMBL" id="JARPMG010000001">
    <property type="protein sequence ID" value="KAJ8103700.1"/>
    <property type="molecule type" value="Genomic_DNA"/>
</dbReference>
<protein>
    <recommendedName>
        <fullName evidence="4">Myb/SANT-like domain-containing protein</fullName>
    </recommendedName>
</protein>
<organism evidence="2 3">
    <name type="scientific">Lipomyces tetrasporus</name>
    <dbReference type="NCBI Taxonomy" id="54092"/>
    <lineage>
        <taxon>Eukaryota</taxon>
        <taxon>Fungi</taxon>
        <taxon>Dikarya</taxon>
        <taxon>Ascomycota</taxon>
        <taxon>Saccharomycotina</taxon>
        <taxon>Lipomycetes</taxon>
        <taxon>Lipomycetales</taxon>
        <taxon>Lipomycetaceae</taxon>
        <taxon>Lipomyces</taxon>
    </lineage>
</organism>
<keyword evidence="3" id="KW-1185">Reference proteome</keyword>
<feature type="region of interest" description="Disordered" evidence="1">
    <location>
        <begin position="70"/>
        <end position="114"/>
    </location>
</feature>
<gene>
    <name evidence="2" type="ORF">POJ06DRAFT_272386</name>
</gene>
<evidence type="ECO:0000256" key="1">
    <source>
        <dbReference type="SAM" id="MobiDB-lite"/>
    </source>
</evidence>
<reference evidence="2" key="1">
    <citation type="submission" date="2023-03" db="EMBL/GenBank/DDBJ databases">
        <title>Near-Complete genome sequence of Lipomyces tetrasporous NRRL Y-64009, an oleaginous yeast capable of growing on lignocellulosic hydrolysates.</title>
        <authorList>
            <consortium name="Lawrence Berkeley National Laboratory"/>
            <person name="Jagtap S.S."/>
            <person name="Liu J.-J."/>
            <person name="Walukiewicz H.E."/>
            <person name="Pangilinan J."/>
            <person name="Lipzen A."/>
            <person name="Ahrendt S."/>
            <person name="Koriabine M."/>
            <person name="Cobaugh K."/>
            <person name="Salamov A."/>
            <person name="Yoshinaga Y."/>
            <person name="Ng V."/>
            <person name="Daum C."/>
            <person name="Grigoriev I.V."/>
            <person name="Slininger P.J."/>
            <person name="Dien B.S."/>
            <person name="Jin Y.-S."/>
            <person name="Rao C.V."/>
        </authorList>
    </citation>
    <scope>NUCLEOTIDE SEQUENCE</scope>
    <source>
        <strain evidence="2">NRRL Y-64009</strain>
    </source>
</reference>
<dbReference type="AlphaFoldDB" id="A0AAD7QYC5"/>
<dbReference type="Proteomes" id="UP001217417">
    <property type="component" value="Unassembled WGS sequence"/>
</dbReference>
<evidence type="ECO:0008006" key="4">
    <source>
        <dbReference type="Google" id="ProtNLM"/>
    </source>
</evidence>
<name>A0AAD7QYC5_9ASCO</name>
<evidence type="ECO:0000313" key="2">
    <source>
        <dbReference type="EMBL" id="KAJ8103700.1"/>
    </source>
</evidence>
<comment type="caution">
    <text evidence="2">The sequence shown here is derived from an EMBL/GenBank/DDBJ whole genome shotgun (WGS) entry which is preliminary data.</text>
</comment>
<dbReference type="RefSeq" id="XP_056047150.1">
    <property type="nucleotide sequence ID" value="XM_056189558.1"/>
</dbReference>
<dbReference type="GeneID" id="80884724"/>
<evidence type="ECO:0000313" key="3">
    <source>
        <dbReference type="Proteomes" id="UP001217417"/>
    </source>
</evidence>
<feature type="compositionally biased region" description="Polar residues" evidence="1">
    <location>
        <begin position="75"/>
        <end position="92"/>
    </location>
</feature>
<accession>A0AAD7QYC5</accession>